<keyword evidence="4" id="KW-0808">Transferase</keyword>
<evidence type="ECO:0000256" key="9">
    <source>
        <dbReference type="SAM" id="SignalP"/>
    </source>
</evidence>
<feature type="transmembrane region" description="Helical" evidence="8">
    <location>
        <begin position="728"/>
        <end position="746"/>
    </location>
</feature>
<dbReference type="SUPFAM" id="SSF141571">
    <property type="entry name" value="Pentapeptide repeat-like"/>
    <property type="match status" value="1"/>
</dbReference>
<evidence type="ECO:0000256" key="5">
    <source>
        <dbReference type="ARBA" id="ARBA00022691"/>
    </source>
</evidence>
<keyword evidence="11" id="KW-1185">Reference proteome</keyword>
<keyword evidence="8" id="KW-1133">Transmembrane helix</keyword>
<evidence type="ECO:0000256" key="8">
    <source>
        <dbReference type="SAM" id="Phobius"/>
    </source>
</evidence>
<proteinExistence type="inferred from homology"/>
<evidence type="ECO:0000256" key="1">
    <source>
        <dbReference type="ARBA" id="ARBA00010203"/>
    </source>
</evidence>
<organism evidence="10 11">
    <name type="scientific">Durusdinium trenchii</name>
    <dbReference type="NCBI Taxonomy" id="1381693"/>
    <lineage>
        <taxon>Eukaryota</taxon>
        <taxon>Sar</taxon>
        <taxon>Alveolata</taxon>
        <taxon>Dinophyceae</taxon>
        <taxon>Suessiales</taxon>
        <taxon>Symbiodiniaceae</taxon>
        <taxon>Durusdinium</taxon>
    </lineage>
</organism>
<dbReference type="Gene3D" id="3.40.50.150">
    <property type="entry name" value="Vaccinia Virus protein VP39"/>
    <property type="match status" value="1"/>
</dbReference>
<evidence type="ECO:0000313" key="10">
    <source>
        <dbReference type="EMBL" id="CAK8998863.1"/>
    </source>
</evidence>
<comment type="catalytic activity">
    <reaction evidence="7">
        <text>a 2'-deoxycytidine in DNA + S-adenosyl-L-methionine = an N(4)-methyl-2'-deoxycytidine in DNA + S-adenosyl-L-homocysteine + H(+)</text>
        <dbReference type="Rhea" id="RHEA:16857"/>
        <dbReference type="Rhea" id="RHEA-COMP:11369"/>
        <dbReference type="Rhea" id="RHEA-COMP:13674"/>
        <dbReference type="ChEBI" id="CHEBI:15378"/>
        <dbReference type="ChEBI" id="CHEBI:57856"/>
        <dbReference type="ChEBI" id="CHEBI:59789"/>
        <dbReference type="ChEBI" id="CHEBI:85452"/>
        <dbReference type="ChEBI" id="CHEBI:137933"/>
        <dbReference type="EC" id="2.1.1.113"/>
    </reaction>
</comment>
<keyword evidence="5" id="KW-0949">S-adenosyl-L-methionine</keyword>
<evidence type="ECO:0000256" key="6">
    <source>
        <dbReference type="ARBA" id="ARBA00022747"/>
    </source>
</evidence>
<feature type="chain" id="PRO_5047320510" description="site-specific DNA-methyltransferase (cytosine-N(4)-specific)" evidence="9">
    <location>
        <begin position="29"/>
        <end position="1899"/>
    </location>
</feature>
<dbReference type="EMBL" id="CAXAMM010003180">
    <property type="protein sequence ID" value="CAK8998863.1"/>
    <property type="molecule type" value="Genomic_DNA"/>
</dbReference>
<dbReference type="SUPFAM" id="SSF53335">
    <property type="entry name" value="S-adenosyl-L-methionine-dependent methyltransferases"/>
    <property type="match status" value="1"/>
</dbReference>
<evidence type="ECO:0000256" key="7">
    <source>
        <dbReference type="ARBA" id="ARBA00049120"/>
    </source>
</evidence>
<dbReference type="CDD" id="cd02440">
    <property type="entry name" value="AdoMet_MTases"/>
    <property type="match status" value="1"/>
</dbReference>
<evidence type="ECO:0000256" key="4">
    <source>
        <dbReference type="ARBA" id="ARBA00022679"/>
    </source>
</evidence>
<dbReference type="Proteomes" id="UP001642464">
    <property type="component" value="Unassembled WGS sequence"/>
</dbReference>
<feature type="transmembrane region" description="Helical" evidence="8">
    <location>
        <begin position="645"/>
        <end position="674"/>
    </location>
</feature>
<dbReference type="InterPro" id="IPR057481">
    <property type="entry name" value="Decapeptide"/>
</dbReference>
<dbReference type="PANTHER" id="PTHR47121">
    <property type="entry name" value="THYLAKOID LUMENAL PROTEIN TL20.3, CHLOROPLASTIC"/>
    <property type="match status" value="1"/>
</dbReference>
<dbReference type="PANTHER" id="PTHR47121:SF2">
    <property type="entry name" value="THYLAKOID LUMENAL PROTEIN TL20.3, CHLOROPLASTIC"/>
    <property type="match status" value="1"/>
</dbReference>
<evidence type="ECO:0000313" key="11">
    <source>
        <dbReference type="Proteomes" id="UP001642464"/>
    </source>
</evidence>
<protein>
    <recommendedName>
        <fullName evidence="2">site-specific DNA-methyltransferase (cytosine-N(4)-specific)</fullName>
        <ecNumber evidence="2">2.1.1.113</ecNumber>
    </recommendedName>
</protein>
<dbReference type="Pfam" id="PF25296">
    <property type="entry name" value="Decapeptide"/>
    <property type="match status" value="7"/>
</dbReference>
<keyword evidence="3" id="KW-0489">Methyltransferase</keyword>
<comment type="caution">
    <text evidence="10">The sequence shown here is derived from an EMBL/GenBank/DDBJ whole genome shotgun (WGS) entry which is preliminary data.</text>
</comment>
<comment type="similarity">
    <text evidence="1">Belongs to the N(4)/N(6)-methyltransferase family. N(4) subfamily.</text>
</comment>
<keyword evidence="8" id="KW-0472">Membrane</keyword>
<dbReference type="InterPro" id="IPR053285">
    <property type="entry name" value="Thylakoid_lumenal_pentapeptide"/>
</dbReference>
<dbReference type="InterPro" id="IPR029063">
    <property type="entry name" value="SAM-dependent_MTases_sf"/>
</dbReference>
<evidence type="ECO:0000256" key="2">
    <source>
        <dbReference type="ARBA" id="ARBA00012185"/>
    </source>
</evidence>
<name>A0ABP0I8E8_9DINO</name>
<reference evidence="10 11" key="1">
    <citation type="submission" date="2024-02" db="EMBL/GenBank/DDBJ databases">
        <authorList>
            <person name="Chen Y."/>
            <person name="Shah S."/>
            <person name="Dougan E. K."/>
            <person name="Thang M."/>
            <person name="Chan C."/>
        </authorList>
    </citation>
    <scope>NUCLEOTIDE SEQUENCE [LARGE SCALE GENOMIC DNA]</scope>
</reference>
<feature type="signal peptide" evidence="9">
    <location>
        <begin position="1"/>
        <end position="28"/>
    </location>
</feature>
<accession>A0ABP0I8E8</accession>
<gene>
    <name evidence="10" type="ORF">SCF082_LOCUS5812</name>
</gene>
<keyword evidence="6" id="KW-0680">Restriction system</keyword>
<dbReference type="PROSITE" id="PS00093">
    <property type="entry name" value="N4_MTASE"/>
    <property type="match status" value="1"/>
</dbReference>
<dbReference type="EC" id="2.1.1.113" evidence="2"/>
<feature type="transmembrane region" description="Helical" evidence="8">
    <location>
        <begin position="695"/>
        <end position="716"/>
    </location>
</feature>
<keyword evidence="9" id="KW-0732">Signal</keyword>
<dbReference type="InterPro" id="IPR017985">
    <property type="entry name" value="MeTrfase_CN4_CS"/>
</dbReference>
<keyword evidence="8" id="KW-0812">Transmembrane</keyword>
<evidence type="ECO:0000256" key="3">
    <source>
        <dbReference type="ARBA" id="ARBA00022603"/>
    </source>
</evidence>
<sequence>MAKSHVLLCATVVVVLWLLQARLPPAFGKRVRLPRRSKDNPRAQKRGASLLSEDDLERSRSWRQPPRKWLRIPKSGEGCCDFRVKRDWRWRQMIEEPLGVYEHCNATGRPRFHAVFASAPGKEEFLGCFFTPMDAAAAWDARARREGWRVLNYPSGGQEEAETWLQDKFTYWRSKGFPYPPTDREWREGQLKDLEKVDIDSLWRSRDCLEVGNFQGSPGDELCWSFHPHSFSISKTGARDRTGVVKQKPSALQTFESNSGLMKSLRTCLERAGDPSCQPETLRMECKFHDDSMVFQGGGSWIANFPPTVAAAIYQRFAPQGIVYDACAGWGGRLLGAYLGGVRKYIACEPSSKTFAGLKDFAEFLPNMEVELNQCGAEDFEVPEQVDLAFTSPPYFNTEAYSSEKSQSHVRFPDVEAWRRGFLRPLLARMVESLRPGGHLLLSVTTRRTHRRAGLDLETDVQEIVSDLGLSPLLMAFLCEAMRWCFACAKRRISPGGKSSTASIASGTYRSLQMEESMPDLEKPFTETVETPPEPDHPSGCCCMLWIYHAMCAGLVAVGLLNGWISGAFGGGVAWELWVIWQQICLWNLFLQNLARCVMQDETALHASTVTSVLFYTTPFLSEVADSMKDWVVTGICICHAQRNLIGFTVGCGLLGLEAFALALGAVAVGGALHRVTVKISERTRISPPAMLLQALYATFLVTRIPIWALACIAGWLFACTGARERPVLIFLLPTSLLVLGLVQWLRSLHITYADTAFWFLADGRLLAVISAYAILYSHFLAVLHEDSAKDLCKTFKAIRYLPLKPPSSFPEGLVDKIARQVGNLCVDFLSSSRLLLAWSKDLPEAIIALVLLFQSATDQPGLGLIGYSAIISIVKSLLIPSCQHLLLSQRKAAFQQALVALVRSNESVELLLRDLQPSTSTKPTASSALSVEQTKQKLQVLLSEASRHLLSELNLGDAERFKAFHLSREKWLSQVVTSEDGERIRGRLVASYVETGISANELFDLGHMTGNCKLVGFTALECKLIARFSAKQCKDAGFLVSDCLGAGYTTKEIKAADFSARDWKDASFTANQCKDAGFSAKECADAGFSFQDCLEAGFSVDQCNEAGFAAALCMSAGFSVRDCKDAGFSAKQCKDAGSSAKDCKDAGFTSSECKVAGFSSTDCKDAGFSAKQCKDAGFSGLDCKEAGFSAKQCRDAGFSAKQCKDATFSVDECKMAGFSVLDCKDAGFSAKQCREAGFSAGDCNDSGFSAEECKQAGFSAKDCKDAGFSAKECRVAGFSVMDCKGAGFSGEQCREAGFAGGDFHVSGFSAEKCKEAGFSAKDCKHAGFSVEDCKDAGFSVKECKDAGFTAKACRNAGFSASQCNDASFSAKDCKDADFSAKECKVAGFSATDCKNAGFSAKDCADAGFSLQDCRDAGFSADQCKEGGFSAGAYKRSGSTVKDCMDAGFSTEQCNDAGFSAMDYKNSGYSAKQCKDAGFCAKDCKDAGFSARECKLAGFSVIDCKGAGFSAEQCQEAGFSARDCKDSGFSAEECKEAGFSAKECKDAGISAKECKLAGFSATDCKDAGFSAKDCADAGFSLKDCRDSGFSADHCKDAGFSAGAYKRSGSTVKDCMDAGFSTRQCNDAGFSAMDYKDAGYSAKQCKDAGFSAKQCKDAAFSAEECKTAGFFALDCKNAGFSATQCKDAGFTTRQCKDAHFSAQQCKAAGFSSLDCKTAGFSAKQCKDASFSALDCKQAGFSVKQCRDAGFSATQCKDAAFSVDECKTAGFSVLDCKDAGFSAKQCREAGFSARDCNDSGFSAKQCKDAGFSLIDCKDAGFSARECKVAGFSVIDCKDAGFSAKHCREAGFSAIDCKDAGFSAEECKEADFSAKECVDAGFSFEDCRDAGFTIEDLDWDPL</sequence>